<gene>
    <name evidence="1" type="ORF">BaRGS_00014526</name>
</gene>
<keyword evidence="2" id="KW-1185">Reference proteome</keyword>
<proteinExistence type="predicted"/>
<dbReference type="EMBL" id="JACVVK020000085">
    <property type="protein sequence ID" value="KAK7494244.1"/>
    <property type="molecule type" value="Genomic_DNA"/>
</dbReference>
<reference evidence="1 2" key="1">
    <citation type="journal article" date="2023" name="Sci. Data">
        <title>Genome assembly of the Korean intertidal mud-creeper Batillaria attramentaria.</title>
        <authorList>
            <person name="Patra A.K."/>
            <person name="Ho P.T."/>
            <person name="Jun S."/>
            <person name="Lee S.J."/>
            <person name="Kim Y."/>
            <person name="Won Y.J."/>
        </authorList>
    </citation>
    <scope>NUCLEOTIDE SEQUENCE [LARGE SCALE GENOMIC DNA]</scope>
    <source>
        <strain evidence="1">Wonlab-2016</strain>
    </source>
</reference>
<dbReference type="Proteomes" id="UP001519460">
    <property type="component" value="Unassembled WGS sequence"/>
</dbReference>
<comment type="caution">
    <text evidence="1">The sequence shown here is derived from an EMBL/GenBank/DDBJ whole genome shotgun (WGS) entry which is preliminary data.</text>
</comment>
<evidence type="ECO:0000313" key="2">
    <source>
        <dbReference type="Proteomes" id="UP001519460"/>
    </source>
</evidence>
<name>A0ABD0L554_9CAEN</name>
<sequence length="97" mass="10319">MGHTNTLFFPNRRLLTDLVTQLFDVATRLAGVSSSTWNLAGCNVPRYPALTWRRNARAGGEAFVDAGLGEPLVGEVNTGGKPMVSVGEWGEVSSGVL</sequence>
<organism evidence="1 2">
    <name type="scientific">Batillaria attramentaria</name>
    <dbReference type="NCBI Taxonomy" id="370345"/>
    <lineage>
        <taxon>Eukaryota</taxon>
        <taxon>Metazoa</taxon>
        <taxon>Spiralia</taxon>
        <taxon>Lophotrochozoa</taxon>
        <taxon>Mollusca</taxon>
        <taxon>Gastropoda</taxon>
        <taxon>Caenogastropoda</taxon>
        <taxon>Sorbeoconcha</taxon>
        <taxon>Cerithioidea</taxon>
        <taxon>Batillariidae</taxon>
        <taxon>Batillaria</taxon>
    </lineage>
</organism>
<protein>
    <submittedName>
        <fullName evidence="1">Uncharacterized protein</fullName>
    </submittedName>
</protein>
<accession>A0ABD0L554</accession>
<dbReference type="AlphaFoldDB" id="A0ABD0L554"/>
<evidence type="ECO:0000313" key="1">
    <source>
        <dbReference type="EMBL" id="KAK7494244.1"/>
    </source>
</evidence>